<sequence length="97" mass="11127">MISVNNSTDVLPALISIAIENSLNNISNTVCESVGNLLYEKYNSYFYNCLEHPEYLVDILKIEFGDGYLSIIKNINKRLEEFSYQDPIKKFLLGINQ</sequence>
<organism evidence="1">
    <name type="scientific">Candidatus Nitrosarchaeum limnium SFB1</name>
    <dbReference type="NCBI Taxonomy" id="886738"/>
    <lineage>
        <taxon>Archaea</taxon>
        <taxon>Nitrososphaerota</taxon>
        <taxon>Nitrososphaeria</taxon>
        <taxon>Nitrosopumilales</taxon>
        <taxon>Nitrosopumilaceae</taxon>
        <taxon>Nitrosarchaeum</taxon>
    </lineage>
</organism>
<dbReference type="STRING" id="886738.Nlim_0869"/>
<gene>
    <name evidence="1" type="ORF">Nlim_0869</name>
</gene>
<evidence type="ECO:0000313" key="1">
    <source>
        <dbReference type="EMBL" id="EGG42223.1"/>
    </source>
</evidence>
<dbReference type="EMBL" id="AEGP01000033">
    <property type="protein sequence ID" value="EGG42223.1"/>
    <property type="molecule type" value="Genomic_DNA"/>
</dbReference>
<dbReference type="AlphaFoldDB" id="F3KK56"/>
<protein>
    <submittedName>
        <fullName evidence="1">Uncharacterized protein</fullName>
    </submittedName>
</protein>
<accession>F3KK56</accession>
<dbReference type="Proteomes" id="UP000004348">
    <property type="component" value="Chromosome"/>
</dbReference>
<name>F3KK56_9ARCH</name>
<comment type="caution">
    <text evidence="1">The sequence shown here is derived from an EMBL/GenBank/DDBJ whole genome shotgun (WGS) entry which is preliminary data.</text>
</comment>
<dbReference type="HOGENOM" id="CLU_181206_0_0_2"/>
<proteinExistence type="predicted"/>
<reference evidence="1" key="1">
    <citation type="journal article" date="2011" name="PLoS ONE">
        <title>Genome of a low-salinity ammonia-oxidizing archaeon determined by single-cell and metagenomic analysis.</title>
        <authorList>
            <person name="Blainey P.C."/>
            <person name="Mosier A.C."/>
            <person name="Potanina A."/>
            <person name="Francis C.A."/>
            <person name="Quake S.R."/>
        </authorList>
    </citation>
    <scope>NUCLEOTIDE SEQUENCE [LARGE SCALE GENOMIC DNA]</scope>
    <source>
        <strain evidence="1">SFB1</strain>
    </source>
</reference>